<dbReference type="GO" id="GO:0016020">
    <property type="term" value="C:membrane"/>
    <property type="evidence" value="ECO:0007669"/>
    <property type="project" value="UniProtKB-SubCell"/>
</dbReference>
<keyword evidence="2 5" id="KW-0472">Membrane</keyword>
<dbReference type="Gene3D" id="2.60.40.10">
    <property type="entry name" value="Immunoglobulins"/>
    <property type="match status" value="2"/>
</dbReference>
<evidence type="ECO:0000313" key="8">
    <source>
        <dbReference type="Ensembl" id="ENSELUP00000085593.1"/>
    </source>
</evidence>
<dbReference type="Ensembl" id="ENSELUT00000095726.1">
    <property type="protein sequence ID" value="ENSELUP00000085593.1"/>
    <property type="gene ID" value="ENSELUG00000037072.1"/>
</dbReference>
<dbReference type="PANTHER" id="PTHR44991:SF1">
    <property type="entry name" value="IMMUNOGLOBULIN SUPERFAMILY MEMBER 5"/>
    <property type="match status" value="1"/>
</dbReference>
<keyword evidence="5" id="KW-0812">Transmembrane</keyword>
<evidence type="ECO:0000256" key="5">
    <source>
        <dbReference type="SAM" id="Phobius"/>
    </source>
</evidence>
<keyword evidence="9" id="KW-1185">Reference proteome</keyword>
<dbReference type="SUPFAM" id="SSF48726">
    <property type="entry name" value="Immunoglobulin"/>
    <property type="match status" value="2"/>
</dbReference>
<dbReference type="AlphaFoldDB" id="A0AAY5K988"/>
<dbReference type="PANTHER" id="PTHR44991">
    <property type="entry name" value="IMMUNOGLOBULIN SUPERFAMILY MEMBER 5"/>
    <property type="match status" value="1"/>
</dbReference>
<feature type="region of interest" description="Disordered" evidence="4">
    <location>
        <begin position="266"/>
        <end position="288"/>
    </location>
</feature>
<evidence type="ECO:0000256" key="1">
    <source>
        <dbReference type="ARBA" id="ARBA00004167"/>
    </source>
</evidence>
<reference evidence="8" key="3">
    <citation type="submission" date="2025-09" db="UniProtKB">
        <authorList>
            <consortium name="Ensembl"/>
        </authorList>
    </citation>
    <scope>IDENTIFICATION</scope>
</reference>
<dbReference type="InterPro" id="IPR013162">
    <property type="entry name" value="CD80_C2-set"/>
</dbReference>
<evidence type="ECO:0000313" key="9">
    <source>
        <dbReference type="Proteomes" id="UP000265140"/>
    </source>
</evidence>
<dbReference type="GeneTree" id="ENSGT00940000165615"/>
<dbReference type="InterPro" id="IPR013783">
    <property type="entry name" value="Ig-like_fold"/>
</dbReference>
<feature type="signal peptide" evidence="6">
    <location>
        <begin position="1"/>
        <end position="19"/>
    </location>
</feature>
<sequence>MSNLISLILLAYVIQVVESLMELKPRTITVLRGDSARLTCSTTEQWEVMVWLLNGSAVLTISFQFGMLSNNPNMTAVNCSTNQLSSWEFFLISAQRSHQGQVTCDLQNIHRETANLFIQERGNVAITGGNQTAMRGEEVLFQCLAVGWYPAPSLTWLVNGREVDQGQYSISTEQPFDVDGFYNLHSNLSIQAAVSCHVECLATVSALPTPQASSVRLTVVAEVENVCNNSIALIAGTASLSAILLLMLLSVCIALCYKQRRKAKSSKHMTRRIDESERERSSVAEATQGKVNLGYTTEGYSGPEWGDLIVTSGAHCQTGSISAHKRQGSGATGGNSKTSGRPDASKKSQEVPAEDFDIDMDAPETEKAAVAIQSQFRKFQTKKKTDSKS</sequence>
<keyword evidence="5" id="KW-1133">Transmembrane helix</keyword>
<feature type="region of interest" description="Disordered" evidence="4">
    <location>
        <begin position="319"/>
        <end position="368"/>
    </location>
</feature>
<keyword evidence="3" id="KW-1015">Disulfide bond</keyword>
<name>A0AAY5K988_ESOLU</name>
<dbReference type="Proteomes" id="UP000265140">
    <property type="component" value="Chromosome 1"/>
</dbReference>
<protein>
    <recommendedName>
        <fullName evidence="7">Ig-like domain-containing protein</fullName>
    </recommendedName>
</protein>
<evidence type="ECO:0000256" key="4">
    <source>
        <dbReference type="SAM" id="MobiDB-lite"/>
    </source>
</evidence>
<dbReference type="PROSITE" id="PS50096">
    <property type="entry name" value="IQ"/>
    <property type="match status" value="1"/>
</dbReference>
<evidence type="ECO:0000259" key="7">
    <source>
        <dbReference type="PROSITE" id="PS50835"/>
    </source>
</evidence>
<evidence type="ECO:0000256" key="3">
    <source>
        <dbReference type="ARBA" id="ARBA00023157"/>
    </source>
</evidence>
<dbReference type="PROSITE" id="PS50835">
    <property type="entry name" value="IG_LIKE"/>
    <property type="match status" value="1"/>
</dbReference>
<dbReference type="InterPro" id="IPR007110">
    <property type="entry name" value="Ig-like_dom"/>
</dbReference>
<dbReference type="Pfam" id="PF08205">
    <property type="entry name" value="C2-set_2"/>
    <property type="match status" value="1"/>
</dbReference>
<dbReference type="InterPro" id="IPR036179">
    <property type="entry name" value="Ig-like_dom_sf"/>
</dbReference>
<keyword evidence="6" id="KW-0732">Signal</keyword>
<organism evidence="8 9">
    <name type="scientific">Esox lucius</name>
    <name type="common">Northern pike</name>
    <dbReference type="NCBI Taxonomy" id="8010"/>
    <lineage>
        <taxon>Eukaryota</taxon>
        <taxon>Metazoa</taxon>
        <taxon>Chordata</taxon>
        <taxon>Craniata</taxon>
        <taxon>Vertebrata</taxon>
        <taxon>Euteleostomi</taxon>
        <taxon>Actinopterygii</taxon>
        <taxon>Neopterygii</taxon>
        <taxon>Teleostei</taxon>
        <taxon>Protacanthopterygii</taxon>
        <taxon>Esociformes</taxon>
        <taxon>Esocidae</taxon>
        <taxon>Esox</taxon>
    </lineage>
</organism>
<feature type="compositionally biased region" description="Basic and acidic residues" evidence="4">
    <location>
        <begin position="271"/>
        <end position="282"/>
    </location>
</feature>
<feature type="transmembrane region" description="Helical" evidence="5">
    <location>
        <begin position="231"/>
        <end position="257"/>
    </location>
</feature>
<reference evidence="8" key="2">
    <citation type="submission" date="2025-08" db="UniProtKB">
        <authorList>
            <consortium name="Ensembl"/>
        </authorList>
    </citation>
    <scope>IDENTIFICATION</scope>
</reference>
<feature type="compositionally biased region" description="Acidic residues" evidence="4">
    <location>
        <begin position="352"/>
        <end position="363"/>
    </location>
</feature>
<proteinExistence type="predicted"/>
<reference evidence="8 9" key="1">
    <citation type="submission" date="2020-02" db="EMBL/GenBank/DDBJ databases">
        <title>Esox lucius (northern pike) genome, fEsoLuc1, primary haplotype.</title>
        <authorList>
            <person name="Myers G."/>
            <person name="Karagic N."/>
            <person name="Meyer A."/>
            <person name="Pippel M."/>
            <person name="Reichard M."/>
            <person name="Winkler S."/>
            <person name="Tracey A."/>
            <person name="Sims Y."/>
            <person name="Howe K."/>
            <person name="Rhie A."/>
            <person name="Formenti G."/>
            <person name="Durbin R."/>
            <person name="Fedrigo O."/>
            <person name="Jarvis E.D."/>
        </authorList>
    </citation>
    <scope>NUCLEOTIDE SEQUENCE [LARGE SCALE GENOMIC DNA]</scope>
</reference>
<dbReference type="SMART" id="SM00409">
    <property type="entry name" value="IG"/>
    <property type="match status" value="2"/>
</dbReference>
<evidence type="ECO:0000256" key="6">
    <source>
        <dbReference type="SAM" id="SignalP"/>
    </source>
</evidence>
<dbReference type="InterPro" id="IPR003599">
    <property type="entry name" value="Ig_sub"/>
</dbReference>
<accession>A0AAY5K988</accession>
<feature type="chain" id="PRO_5044219634" description="Ig-like domain-containing protein" evidence="6">
    <location>
        <begin position="20"/>
        <end position="389"/>
    </location>
</feature>
<feature type="domain" description="Ig-like" evidence="7">
    <location>
        <begin position="122"/>
        <end position="213"/>
    </location>
</feature>
<evidence type="ECO:0000256" key="2">
    <source>
        <dbReference type="ARBA" id="ARBA00023136"/>
    </source>
</evidence>
<comment type="subcellular location">
    <subcellularLocation>
        <location evidence="1">Membrane</location>
        <topology evidence="1">Single-pass membrane protein</topology>
    </subcellularLocation>
</comment>